<accession>A0ABU0MWE4</accession>
<organism evidence="6 7">
    <name type="scientific">Paraclostridium ghonii</name>
    <dbReference type="NCBI Taxonomy" id="29358"/>
    <lineage>
        <taxon>Bacteria</taxon>
        <taxon>Bacillati</taxon>
        <taxon>Bacillota</taxon>
        <taxon>Clostridia</taxon>
        <taxon>Peptostreptococcales</taxon>
        <taxon>Peptostreptococcaceae</taxon>
        <taxon>Paraclostridium</taxon>
    </lineage>
</organism>
<name>A0ABU0MWE4_9FIRM</name>
<evidence type="ECO:0000313" key="7">
    <source>
        <dbReference type="Proteomes" id="UP001232584"/>
    </source>
</evidence>
<dbReference type="Pfam" id="PF07691">
    <property type="entry name" value="PA14"/>
    <property type="match status" value="1"/>
</dbReference>
<keyword evidence="7" id="KW-1185">Reference proteome</keyword>
<comment type="caution">
    <text evidence="6">The sequence shown here is derived from an EMBL/GenBank/DDBJ whole genome shotgun (WGS) entry which is preliminary data.</text>
</comment>
<keyword evidence="2 4" id="KW-0732">Signal</keyword>
<evidence type="ECO:0000256" key="2">
    <source>
        <dbReference type="ARBA" id="ARBA00022729"/>
    </source>
</evidence>
<dbReference type="Pfam" id="PF24346">
    <property type="entry name" value="DUF7507"/>
    <property type="match status" value="1"/>
</dbReference>
<dbReference type="InterPro" id="IPR011874">
    <property type="entry name" value="Fibro_Slime"/>
</dbReference>
<evidence type="ECO:0000256" key="1">
    <source>
        <dbReference type="ARBA" id="ARBA00008709"/>
    </source>
</evidence>
<dbReference type="EMBL" id="JAUSWG010000001">
    <property type="protein sequence ID" value="MDQ0555227.1"/>
    <property type="molecule type" value="Genomic_DNA"/>
</dbReference>
<protein>
    <submittedName>
        <fullName evidence="6">Fibro-slime domain-containing protein</fullName>
    </submittedName>
</protein>
<comment type="similarity">
    <text evidence="1">Belongs to the prespore-cell-inducing factor family.</text>
</comment>
<evidence type="ECO:0000256" key="3">
    <source>
        <dbReference type="ARBA" id="ARBA00023180"/>
    </source>
</evidence>
<dbReference type="Proteomes" id="UP001232584">
    <property type="component" value="Unassembled WGS sequence"/>
</dbReference>
<dbReference type="RefSeq" id="WP_307502026.1">
    <property type="nucleotide sequence ID" value="NZ_BAAACE010000026.1"/>
</dbReference>
<feature type="chain" id="PRO_5047218301" evidence="4">
    <location>
        <begin position="29"/>
        <end position="749"/>
    </location>
</feature>
<reference evidence="6 7" key="1">
    <citation type="submission" date="2023-07" db="EMBL/GenBank/DDBJ databases">
        <title>Genomic Encyclopedia of Type Strains, Phase IV (KMG-IV): sequencing the most valuable type-strain genomes for metagenomic binning, comparative biology and taxonomic classification.</title>
        <authorList>
            <person name="Goeker M."/>
        </authorList>
    </citation>
    <scope>NUCLEOTIDE SEQUENCE [LARGE SCALE GENOMIC DNA]</scope>
    <source>
        <strain evidence="6 7">DSM 15049</strain>
    </source>
</reference>
<dbReference type="InterPro" id="IPR055354">
    <property type="entry name" value="DUF7507"/>
</dbReference>
<dbReference type="PROSITE" id="PS51820">
    <property type="entry name" value="PA14"/>
    <property type="match status" value="1"/>
</dbReference>
<dbReference type="InterPro" id="IPR011658">
    <property type="entry name" value="PA14_dom"/>
</dbReference>
<dbReference type="PANTHER" id="PTHR31137">
    <property type="entry name" value="PROTEIN PSIB-RELATED-RELATED"/>
    <property type="match status" value="1"/>
</dbReference>
<evidence type="ECO:0000256" key="4">
    <source>
        <dbReference type="SAM" id="SignalP"/>
    </source>
</evidence>
<dbReference type="NCBIfam" id="TIGR02148">
    <property type="entry name" value="Fibro_Slime"/>
    <property type="match status" value="1"/>
</dbReference>
<feature type="signal peptide" evidence="4">
    <location>
        <begin position="1"/>
        <end position="28"/>
    </location>
</feature>
<feature type="domain" description="PA14" evidence="5">
    <location>
        <begin position="161"/>
        <end position="328"/>
    </location>
</feature>
<proteinExistence type="inferred from homology"/>
<dbReference type="InterPro" id="IPR037524">
    <property type="entry name" value="PA14/GLEYA"/>
</dbReference>
<sequence>MNNKKKIISIFMIFTICLMSLFTQKVYAENTDNQIKLEPTKNDTLPFPATIRDFKQDYVMFEPDNRLISWLGAGMVEKSLGEDKKPIFTQRTIDVIARNLWTSNILKANLKELGSLEDAKIFYDNNKNKSYEEINSTSEKNDNRINTAYRYVYYHFKNLFEDVNILNTQDSSVISSLDLTTKNGVCNYNNSNFFPMDNKGFENEGKNHNFHFTLESHSKFWFDGAKDLTFEFTGDDDVWVYINNNLVIDLGGIHTAQTQSITIKKDGTIKNSKLGEIGKLPATGWYDFDFFFMERHTTQSNLNISTNMEFKPKIDIKKIPYVIDSKNKEVELKKDDVVYPGETVYYKFLIENTGNVDLRKITIEDQLLNLKIDENGAYKDGNSISNPKLNIKRIEGNKEISNSYDKDVLKELQYLNAGNLDKKSQKIEIKGKGLFSYVVTDKDAINKKVDNTAIAKATHKNSEVNERADATVTVDVKDVDPDIIKLNAVIDKYVKTITRGSEEVYNVKNDKDKNKIPDIVPGDKVIFRFEIKNSSTSENPVTGKIPIHIDSLNLNDTLSMGDSKQNISWKFFYEDSNKEFNSSNFNLKPSESLRVYSSEWIVPSNLLNPYEYNIKNNITLNRKDETLSKDNVDLNINRPSIKIKKVVENDNSDETEFTICVKGSDKTQYNVKIKNGETVNLENLKYGVEYTISEIVPMNYKLDSISQDKITLNGSTNKSLVTVINKKSNDKWFSDKFTISNKFIFKLNK</sequence>
<dbReference type="InterPro" id="IPR051154">
    <property type="entry name" value="Prespore-cell_inducing_factor"/>
</dbReference>
<dbReference type="Gene3D" id="2.60.40.1140">
    <property type="entry name" value="Collagen-binding surface protein Cna, B-type domain"/>
    <property type="match status" value="1"/>
</dbReference>
<evidence type="ECO:0000259" key="5">
    <source>
        <dbReference type="PROSITE" id="PS51820"/>
    </source>
</evidence>
<gene>
    <name evidence="6" type="ORF">QOZ92_000337</name>
</gene>
<evidence type="ECO:0000313" key="6">
    <source>
        <dbReference type="EMBL" id="MDQ0555227.1"/>
    </source>
</evidence>
<keyword evidence="3" id="KW-0325">Glycoprotein</keyword>